<keyword evidence="11" id="KW-1185">Reference proteome</keyword>
<name>D7LMY2_ARALL</name>
<keyword evidence="3 8" id="KW-0732">Signal</keyword>
<feature type="region of interest" description="Disordered" evidence="6">
    <location>
        <begin position="400"/>
        <end position="432"/>
    </location>
</feature>
<feature type="chain" id="PRO_5003102105" evidence="8">
    <location>
        <begin position="21"/>
        <end position="432"/>
    </location>
</feature>
<evidence type="ECO:0000256" key="3">
    <source>
        <dbReference type="ARBA" id="ARBA00022729"/>
    </source>
</evidence>
<feature type="signal peptide" evidence="8">
    <location>
        <begin position="1"/>
        <end position="20"/>
    </location>
</feature>
<dbReference type="PANTHER" id="PTHR45631:SF141">
    <property type="entry name" value="ER PROTEIN CARBOHYDRATE-BINDING PROTEIN"/>
    <property type="match status" value="1"/>
</dbReference>
<organism evidence="11">
    <name type="scientific">Arabidopsis lyrata subsp. lyrata</name>
    <name type="common">Lyre-leaved rock-cress</name>
    <dbReference type="NCBI Taxonomy" id="81972"/>
    <lineage>
        <taxon>Eukaryota</taxon>
        <taxon>Viridiplantae</taxon>
        <taxon>Streptophyta</taxon>
        <taxon>Embryophyta</taxon>
        <taxon>Tracheophyta</taxon>
        <taxon>Spermatophyta</taxon>
        <taxon>Magnoliopsida</taxon>
        <taxon>eudicotyledons</taxon>
        <taxon>Gunneridae</taxon>
        <taxon>Pentapetalae</taxon>
        <taxon>rosids</taxon>
        <taxon>malvids</taxon>
        <taxon>Brassicales</taxon>
        <taxon>Brassicaceae</taxon>
        <taxon>Camelineae</taxon>
        <taxon>Arabidopsis</taxon>
    </lineage>
</organism>
<dbReference type="eggNOG" id="ENOG502QVXJ">
    <property type="taxonomic scope" value="Eukaryota"/>
</dbReference>
<evidence type="ECO:0000256" key="8">
    <source>
        <dbReference type="SAM" id="SignalP"/>
    </source>
</evidence>
<proteinExistence type="predicted"/>
<dbReference type="Pfam" id="PF12819">
    <property type="entry name" value="Malectin_like"/>
    <property type="match status" value="1"/>
</dbReference>
<feature type="domain" description="Malectin-like" evidence="9">
    <location>
        <begin position="24"/>
        <end position="334"/>
    </location>
</feature>
<dbReference type="AlphaFoldDB" id="D7LMY2"/>
<dbReference type="PANTHER" id="PTHR45631">
    <property type="entry name" value="OS07G0107800 PROTEIN-RELATED"/>
    <property type="match status" value="1"/>
</dbReference>
<sequence length="432" mass="46614">MAAPALYLLFFLSIITLSLASVNIDCGTSASGIDNNNIRWVGDTDLITTGKSSTVLNNELEKSLSTLRYFPSGKSNCYSKIPLTKGGKVLIRTVFYYGNYDRKSSFPTFDVLFDGKHLGTASILSSFDPYLLEVIFSPASSETSVCFLRTSSSNPFVSSIEIVELDSGMYNELGPGEGLFYQQRIAYGATIGLRSDLHGRFWFPSGSHALYRERRSRATLIDTSGASNQPPEIVLRKSWSGDGLVLGDPTLPSGGVPVYLAMYFSEPIDTLSSRSFNIFLDGKQVNESPIEPVFGETIQVVVKNVVANSTTELEFRSTASSFYPPLINAVELYVISTGTSVGGGGGGGFIEEKNSKLPIILGVVAAVALLLIAFVVIIIILANRHKARMKALAMPTSTVANMETGSSPQSEEQMGHNLNQPANEAGQERSTT</sequence>
<protein>
    <submittedName>
        <fullName evidence="10">Predicted protein</fullName>
    </submittedName>
</protein>
<dbReference type="EMBL" id="GL348717">
    <property type="protein sequence ID" value="EFH53729.1"/>
    <property type="molecule type" value="Genomic_DNA"/>
</dbReference>
<evidence type="ECO:0000259" key="9">
    <source>
        <dbReference type="Pfam" id="PF12819"/>
    </source>
</evidence>
<dbReference type="InterPro" id="IPR024788">
    <property type="entry name" value="Malectin-like_Carb-bd_dom"/>
</dbReference>
<dbReference type="Gramene" id="Al_scaffold_0005_1408">
    <property type="protein sequence ID" value="Al_scaffold_0005_1408"/>
    <property type="gene ID" value="Al_scaffold_0005_1408"/>
</dbReference>
<accession>D7LMY2</accession>
<evidence type="ECO:0000256" key="6">
    <source>
        <dbReference type="SAM" id="MobiDB-lite"/>
    </source>
</evidence>
<gene>
    <name evidence="10" type="ORF">ARALYDRAFT_665373</name>
</gene>
<keyword evidence="5 7" id="KW-0472">Membrane</keyword>
<dbReference type="Proteomes" id="UP000008694">
    <property type="component" value="Unassembled WGS sequence"/>
</dbReference>
<evidence type="ECO:0000256" key="7">
    <source>
        <dbReference type="SAM" id="Phobius"/>
    </source>
</evidence>
<dbReference type="HOGENOM" id="CLU_042583_0_0_1"/>
<comment type="subcellular location">
    <subcellularLocation>
        <location evidence="1">Membrane</location>
        <topology evidence="1">Single-pass membrane protein</topology>
    </subcellularLocation>
</comment>
<evidence type="ECO:0000256" key="4">
    <source>
        <dbReference type="ARBA" id="ARBA00022989"/>
    </source>
</evidence>
<evidence type="ECO:0000256" key="1">
    <source>
        <dbReference type="ARBA" id="ARBA00004167"/>
    </source>
</evidence>
<evidence type="ECO:0000256" key="5">
    <source>
        <dbReference type="ARBA" id="ARBA00023136"/>
    </source>
</evidence>
<dbReference type="OrthoDB" id="2143199at2759"/>
<dbReference type="GO" id="GO:0016020">
    <property type="term" value="C:membrane"/>
    <property type="evidence" value="ECO:0007669"/>
    <property type="project" value="UniProtKB-SubCell"/>
</dbReference>
<dbReference type="KEGG" id="aly:9313538"/>
<reference evidence="11" key="1">
    <citation type="journal article" date="2011" name="Nat. Genet.">
        <title>The Arabidopsis lyrata genome sequence and the basis of rapid genome size change.</title>
        <authorList>
            <person name="Hu T.T."/>
            <person name="Pattyn P."/>
            <person name="Bakker E.G."/>
            <person name="Cao J."/>
            <person name="Cheng J.-F."/>
            <person name="Clark R.M."/>
            <person name="Fahlgren N."/>
            <person name="Fawcett J.A."/>
            <person name="Grimwood J."/>
            <person name="Gundlach H."/>
            <person name="Haberer G."/>
            <person name="Hollister J.D."/>
            <person name="Ossowski S."/>
            <person name="Ottilar R.P."/>
            <person name="Salamov A.A."/>
            <person name="Schneeberger K."/>
            <person name="Spannagl M."/>
            <person name="Wang X."/>
            <person name="Yang L."/>
            <person name="Nasrallah M.E."/>
            <person name="Bergelson J."/>
            <person name="Carrington J.C."/>
            <person name="Gaut B.S."/>
            <person name="Schmutz J."/>
            <person name="Mayer K.F.X."/>
            <person name="Van de Peer Y."/>
            <person name="Grigoriev I.V."/>
            <person name="Nordborg M."/>
            <person name="Weigel D."/>
            <person name="Guo Y.-L."/>
        </authorList>
    </citation>
    <scope>NUCLEOTIDE SEQUENCE [LARGE SCALE GENOMIC DNA]</scope>
    <source>
        <strain evidence="11">cv. MN47</strain>
    </source>
</reference>
<keyword evidence="2 7" id="KW-0812">Transmembrane</keyword>
<dbReference type="Gene3D" id="2.60.120.430">
    <property type="entry name" value="Galactose-binding lectin"/>
    <property type="match status" value="1"/>
</dbReference>
<evidence type="ECO:0000256" key="2">
    <source>
        <dbReference type="ARBA" id="ARBA00022692"/>
    </source>
</evidence>
<feature type="transmembrane region" description="Helical" evidence="7">
    <location>
        <begin position="359"/>
        <end position="382"/>
    </location>
</feature>
<evidence type="ECO:0000313" key="10">
    <source>
        <dbReference type="EMBL" id="EFH53729.1"/>
    </source>
</evidence>
<dbReference type="STRING" id="81972.D7LMY2"/>
<keyword evidence="4 7" id="KW-1133">Transmembrane helix</keyword>
<evidence type="ECO:0000313" key="11">
    <source>
        <dbReference type="Proteomes" id="UP000008694"/>
    </source>
</evidence>